<dbReference type="EMBL" id="CM023473">
    <property type="protein sequence ID" value="KAH7954845.1"/>
    <property type="molecule type" value="Genomic_DNA"/>
</dbReference>
<keyword evidence="2" id="KW-1185">Reference proteome</keyword>
<accession>A0ACB8CZV5</accession>
<comment type="caution">
    <text evidence="1">The sequence shown here is derived from an EMBL/GenBank/DDBJ whole genome shotgun (WGS) entry which is preliminary data.</text>
</comment>
<proteinExistence type="predicted"/>
<dbReference type="Proteomes" id="UP000821865">
    <property type="component" value="Chromosome 4"/>
</dbReference>
<organism evidence="1 2">
    <name type="scientific">Dermacentor silvarum</name>
    <name type="common">Tick</name>
    <dbReference type="NCBI Taxonomy" id="543639"/>
    <lineage>
        <taxon>Eukaryota</taxon>
        <taxon>Metazoa</taxon>
        <taxon>Ecdysozoa</taxon>
        <taxon>Arthropoda</taxon>
        <taxon>Chelicerata</taxon>
        <taxon>Arachnida</taxon>
        <taxon>Acari</taxon>
        <taxon>Parasitiformes</taxon>
        <taxon>Ixodida</taxon>
        <taxon>Ixodoidea</taxon>
        <taxon>Ixodidae</taxon>
        <taxon>Rhipicephalinae</taxon>
        <taxon>Dermacentor</taxon>
    </lineage>
</organism>
<protein>
    <submittedName>
        <fullName evidence="1">Uncharacterized protein</fullName>
    </submittedName>
</protein>
<sequence length="800" mass="90349">MRYMESLLNKGYEHVRSRGLLKLPCRATLQKYVGHSSSEVGVTSLIRERLRVEREGLSAEQEVYCSLIIDEMAIAQKVIYDKQADRIFGLVDMSREEESSAVPEVPNRLLCFVLRGQSTGHVIPVGYFSTRCLKNDKLSAMTLEVMKAAEDVGFRVVRIVTDNHQTNVALFKHLSEDGTLVHVVPHPLRKGHPLFLSFDPNHLIKNLHTNFLEREMTDGDGLIQGGFSLKKIFEIHSQLLAKPVRFLTRAHVQPNNLEKMKVCRARQIFSLATIATLEFLQENPECHPDASQFSIISFMMMIAKWYAVKAGGQHEEPFYTTDDERLSWLELDFVCYLEDLYMQGGRSMRMTKETYEATLLTTRSTVALIEYLLDHINYRYVLTRGLNSDPIESLFSCLRQFNDGNDRVDARTAVFTVEKLIKVGILQAARDGNAPLSSEMEAPMRLSVSDANTCTLPAAVERATTELSSEFAYLTLRSQAEADLELAPVAFLAGYVVRACEKKVPCEPCIALLQTPEAIGPLHGLIKKMDNGGLTYPRMEVVGLYKLTCTFVQRVMKADEDERVPLTPCVVYSGHNLEQAEFLHLCVDKEWLFMVKIAEEGVVAIMSSFFVLDIVYGPKSFNTSVEQLFWFRGHRQKLDTWQIVRGDDTQVISNSYLNILAVKLGYDVFGAEANESKFTLRPGRTEFLHVETSDRAYPCRTIPLFQHRPWSTRPPTGEASLTRITEVGSELALRLAEPGLLNEFMLFVVECTLTKMGIDRRLAKIPVSVGGLGLLPWDGKWHLKQWVPSSPNPGGCAQHY</sequence>
<reference evidence="1" key="1">
    <citation type="submission" date="2020-05" db="EMBL/GenBank/DDBJ databases">
        <title>Large-scale comparative analyses of tick genomes elucidate their genetic diversity and vector capacities.</title>
        <authorList>
            <person name="Jia N."/>
            <person name="Wang J."/>
            <person name="Shi W."/>
            <person name="Du L."/>
            <person name="Sun Y."/>
            <person name="Zhan W."/>
            <person name="Jiang J."/>
            <person name="Wang Q."/>
            <person name="Zhang B."/>
            <person name="Ji P."/>
            <person name="Sakyi L.B."/>
            <person name="Cui X."/>
            <person name="Yuan T."/>
            <person name="Jiang B."/>
            <person name="Yang W."/>
            <person name="Lam T.T.-Y."/>
            <person name="Chang Q."/>
            <person name="Ding S."/>
            <person name="Wang X."/>
            <person name="Zhu J."/>
            <person name="Ruan X."/>
            <person name="Zhao L."/>
            <person name="Wei J."/>
            <person name="Que T."/>
            <person name="Du C."/>
            <person name="Cheng J."/>
            <person name="Dai P."/>
            <person name="Han X."/>
            <person name="Huang E."/>
            <person name="Gao Y."/>
            <person name="Liu J."/>
            <person name="Shao H."/>
            <person name="Ye R."/>
            <person name="Li L."/>
            <person name="Wei W."/>
            <person name="Wang X."/>
            <person name="Wang C."/>
            <person name="Yang T."/>
            <person name="Huo Q."/>
            <person name="Li W."/>
            <person name="Guo W."/>
            <person name="Chen H."/>
            <person name="Zhou L."/>
            <person name="Ni X."/>
            <person name="Tian J."/>
            <person name="Zhou Y."/>
            <person name="Sheng Y."/>
            <person name="Liu T."/>
            <person name="Pan Y."/>
            <person name="Xia L."/>
            <person name="Li J."/>
            <person name="Zhao F."/>
            <person name="Cao W."/>
        </authorList>
    </citation>
    <scope>NUCLEOTIDE SEQUENCE</scope>
    <source>
        <strain evidence="1">Dsil-2018</strain>
    </source>
</reference>
<evidence type="ECO:0000313" key="1">
    <source>
        <dbReference type="EMBL" id="KAH7954845.1"/>
    </source>
</evidence>
<gene>
    <name evidence="1" type="ORF">HPB49_022073</name>
</gene>
<name>A0ACB8CZV5_DERSI</name>
<evidence type="ECO:0000313" key="2">
    <source>
        <dbReference type="Proteomes" id="UP000821865"/>
    </source>
</evidence>